<dbReference type="PANTHER" id="PTHR42770:SF6">
    <property type="entry name" value="PUTRESCINE TRANSPORTER POTE"/>
    <property type="match status" value="1"/>
</dbReference>
<dbReference type="PANTHER" id="PTHR42770">
    <property type="entry name" value="AMINO ACID TRANSPORTER-RELATED"/>
    <property type="match status" value="1"/>
</dbReference>
<evidence type="ECO:0000256" key="8">
    <source>
        <dbReference type="ARBA" id="ARBA00023136"/>
    </source>
</evidence>
<feature type="transmembrane region" description="Helical" evidence="9">
    <location>
        <begin position="12"/>
        <end position="32"/>
    </location>
</feature>
<keyword evidence="9" id="KW-0050">Antiport</keyword>
<evidence type="ECO:0000256" key="4">
    <source>
        <dbReference type="ARBA" id="ARBA00022475"/>
    </source>
</evidence>
<comment type="function">
    <text evidence="9">Catalyzes both the uptake and excretion of putrescine. The uptake of putrescine is dependent on the membrane potential and the excretion involves putrescine-ornithine antiporter activity.</text>
</comment>
<dbReference type="PIRSF" id="PIRSF006060">
    <property type="entry name" value="AA_transporter"/>
    <property type="match status" value="1"/>
</dbReference>
<name>A0AAJ2DEV2_SERFO</name>
<keyword evidence="8 9" id="KW-0472">Membrane</keyword>
<evidence type="ECO:0000256" key="9">
    <source>
        <dbReference type="HAMAP-Rule" id="MF_02073"/>
    </source>
</evidence>
<feature type="transmembrane region" description="Helical" evidence="9">
    <location>
        <begin position="323"/>
        <end position="343"/>
    </location>
</feature>
<protein>
    <recommendedName>
        <fullName evidence="9">Putrescine transporter PotE</fullName>
    </recommendedName>
    <alternativeName>
        <fullName evidence="9">Putrescine-proton symporter / putrescine-ornithine antiporter</fullName>
    </alternativeName>
</protein>
<keyword evidence="6 9" id="KW-0029">Amino-acid transport</keyword>
<dbReference type="Pfam" id="PF13520">
    <property type="entry name" value="AA_permease_2"/>
    <property type="match status" value="1"/>
</dbReference>
<keyword evidence="9" id="KW-0769">Symport</keyword>
<evidence type="ECO:0000256" key="6">
    <source>
        <dbReference type="ARBA" id="ARBA00022970"/>
    </source>
</evidence>
<dbReference type="Proteomes" id="UP001224622">
    <property type="component" value="Unassembled WGS sequence"/>
</dbReference>
<evidence type="ECO:0000256" key="5">
    <source>
        <dbReference type="ARBA" id="ARBA00022692"/>
    </source>
</evidence>
<comment type="catalytic activity">
    <reaction evidence="9">
        <text>putrescine(in) + H(+)(in) = putrescine(out) + H(+)(out)</text>
        <dbReference type="Rhea" id="RHEA:28891"/>
        <dbReference type="ChEBI" id="CHEBI:15378"/>
        <dbReference type="ChEBI" id="CHEBI:326268"/>
    </reaction>
</comment>
<dbReference type="InterPro" id="IPR050367">
    <property type="entry name" value="APC_superfamily"/>
</dbReference>
<feature type="transmembrane region" description="Helical" evidence="9">
    <location>
        <begin position="221"/>
        <end position="247"/>
    </location>
</feature>
<organism evidence="10 11">
    <name type="scientific">Serratia fonticola</name>
    <dbReference type="NCBI Taxonomy" id="47917"/>
    <lineage>
        <taxon>Bacteria</taxon>
        <taxon>Pseudomonadati</taxon>
        <taxon>Pseudomonadota</taxon>
        <taxon>Gammaproteobacteria</taxon>
        <taxon>Enterobacterales</taxon>
        <taxon>Yersiniaceae</taxon>
        <taxon>Serratia</taxon>
    </lineage>
</organism>
<proteinExistence type="inferred from homology"/>
<dbReference type="AlphaFoldDB" id="A0AAJ2DEV2"/>
<dbReference type="GO" id="GO:0015293">
    <property type="term" value="F:symporter activity"/>
    <property type="evidence" value="ECO:0007669"/>
    <property type="project" value="UniProtKB-KW"/>
</dbReference>
<dbReference type="NCBIfam" id="NF007938">
    <property type="entry name" value="PRK10655.1"/>
    <property type="match status" value="1"/>
</dbReference>
<keyword evidence="5 9" id="KW-0812">Transmembrane</keyword>
<reference evidence="10" key="1">
    <citation type="submission" date="2023-08" db="EMBL/GenBank/DDBJ databases">
        <title>The Comparative Genomic Analysis of Yersiniaceae from Polar Regions.</title>
        <authorList>
            <person name="Goncharov A."/>
            <person name="Aslanov B."/>
            <person name="Kolodzhieva V."/>
            <person name="Azarov D."/>
            <person name="Mochov A."/>
            <person name="Lebedeva E."/>
        </authorList>
    </citation>
    <scope>NUCLEOTIDE SEQUENCE</scope>
    <source>
        <strain evidence="10">Vf</strain>
    </source>
</reference>
<evidence type="ECO:0000256" key="1">
    <source>
        <dbReference type="ARBA" id="ARBA00004651"/>
    </source>
</evidence>
<sequence length="441" mass="47340">MSDAKKMGVVQLTMLTAINMMGSGVILLPAKLAEIGTISILSWLVTALGSLALAYCFAQCGMLSRKSGGMFGYAEYPLGMSGRFMSNYTYCISILVSNVAIAITAVGYAAEFFGVALTPLNIVLATVFILWVTTVANFGGSRFTGQIGGFTIWGVIIPVVGICIIGWFWFKPDTYLSAWNPHDLPVFKAISSSIAITLWAFLGLESACANSDAVDNPTRNVPIAVLGGTLSAAIIYIISTNVIAGIVPNMDLATSTAPFGLAFSQMFNPTVGKIIMALMCFACVGSLLGWQFTFAQVVKSGSESGFYPKIFTKITKAGTPIKGMLILVLAQTALSFMTISPTLSKQFDVLLNLAVLTNVIPYVLSMAALVIMQKIHGVNKRRARRVNIIMLIATGYTYYAIYNTGAEALTWGGIATFMGWTLYGLISPRYETARNKLDDTI</sequence>
<dbReference type="EMBL" id="JAVIGA010000044">
    <property type="protein sequence ID" value="MDQ9129880.1"/>
    <property type="molecule type" value="Genomic_DNA"/>
</dbReference>
<keyword evidence="4 9" id="KW-1003">Cell membrane</keyword>
<keyword evidence="7 9" id="KW-1133">Transmembrane helix</keyword>
<feature type="transmembrane region" description="Helical" evidence="9">
    <location>
        <begin position="267"/>
        <end position="290"/>
    </location>
</feature>
<dbReference type="GO" id="GO:0015496">
    <property type="term" value="F:putrescine:ornithine antiporter activity"/>
    <property type="evidence" value="ECO:0007669"/>
    <property type="project" value="InterPro"/>
</dbReference>
<comment type="subcellular location">
    <subcellularLocation>
        <location evidence="9">Cell inner membrane</location>
        <topology evidence="9">Multi-pass membrane protein</topology>
    </subcellularLocation>
    <subcellularLocation>
        <location evidence="1">Cell membrane</location>
        <topology evidence="1">Multi-pass membrane protein</topology>
    </subcellularLocation>
</comment>
<keyword evidence="9" id="KW-0997">Cell inner membrane</keyword>
<dbReference type="NCBIfam" id="TIGR04299">
    <property type="entry name" value="antiport_PotE"/>
    <property type="match status" value="1"/>
</dbReference>
<accession>A0AAJ2DEV2</accession>
<dbReference type="InterPro" id="IPR002293">
    <property type="entry name" value="AA/rel_permease1"/>
</dbReference>
<dbReference type="InterPro" id="IPR004754">
    <property type="entry name" value="Amino_acid_antiprt"/>
</dbReference>
<evidence type="ECO:0000313" key="10">
    <source>
        <dbReference type="EMBL" id="MDQ9129880.1"/>
    </source>
</evidence>
<keyword evidence="3 9" id="KW-0813">Transport</keyword>
<feature type="transmembrane region" description="Helical" evidence="9">
    <location>
        <begin position="150"/>
        <end position="170"/>
    </location>
</feature>
<comment type="caution">
    <text evidence="10">The sequence shown here is derived from an EMBL/GenBank/DDBJ whole genome shotgun (WGS) entry which is preliminary data.</text>
</comment>
<evidence type="ECO:0000256" key="3">
    <source>
        <dbReference type="ARBA" id="ARBA00022448"/>
    </source>
</evidence>
<dbReference type="Gene3D" id="1.20.1740.10">
    <property type="entry name" value="Amino acid/polyamine transporter I"/>
    <property type="match status" value="1"/>
</dbReference>
<feature type="transmembrane region" description="Helical" evidence="9">
    <location>
        <begin position="408"/>
        <end position="426"/>
    </location>
</feature>
<dbReference type="HAMAP" id="MF_02073">
    <property type="entry name" value="Putrescine_transp"/>
    <property type="match status" value="1"/>
</dbReference>
<feature type="transmembrane region" description="Helical" evidence="9">
    <location>
        <begin position="190"/>
        <end position="209"/>
    </location>
</feature>
<comment type="catalytic activity">
    <reaction evidence="9">
        <text>putrescine(in) + L-ornithine(out) = putrescine(out) + L-ornithine(in)</text>
        <dbReference type="Rhea" id="RHEA:28827"/>
        <dbReference type="ChEBI" id="CHEBI:46911"/>
        <dbReference type="ChEBI" id="CHEBI:326268"/>
    </reaction>
</comment>
<feature type="transmembrane region" description="Helical" evidence="9">
    <location>
        <begin position="383"/>
        <end position="402"/>
    </location>
</feature>
<dbReference type="InterPro" id="IPR027566">
    <property type="entry name" value="Symport/antiport_PotE"/>
</dbReference>
<dbReference type="GO" id="GO:0005886">
    <property type="term" value="C:plasma membrane"/>
    <property type="evidence" value="ECO:0007669"/>
    <property type="project" value="UniProtKB-SubCell"/>
</dbReference>
<feature type="transmembrane region" description="Helical" evidence="9">
    <location>
        <begin position="116"/>
        <end position="138"/>
    </location>
</feature>
<feature type="transmembrane region" description="Helical" evidence="9">
    <location>
        <begin position="38"/>
        <end position="58"/>
    </location>
</feature>
<comment type="similarity">
    <text evidence="2 9">Belongs to the amino acid-polyamine-organocation (APC) superfamily. Basic amino acid/polyamine antiporter (APA) (TC 2.A.3.2) family.</text>
</comment>
<evidence type="ECO:0000256" key="7">
    <source>
        <dbReference type="ARBA" id="ARBA00022989"/>
    </source>
</evidence>
<feature type="transmembrane region" description="Helical" evidence="9">
    <location>
        <begin position="88"/>
        <end position="110"/>
    </location>
</feature>
<dbReference type="NCBIfam" id="TIGR00905">
    <property type="entry name" value="2A0302"/>
    <property type="match status" value="1"/>
</dbReference>
<evidence type="ECO:0000313" key="11">
    <source>
        <dbReference type="Proteomes" id="UP001224622"/>
    </source>
</evidence>
<evidence type="ECO:0000256" key="2">
    <source>
        <dbReference type="ARBA" id="ARBA00008220"/>
    </source>
</evidence>
<feature type="transmembrane region" description="Helical" evidence="9">
    <location>
        <begin position="349"/>
        <end position="371"/>
    </location>
</feature>
<gene>
    <name evidence="9 10" type="primary">potE</name>
    <name evidence="10" type="ORF">RDT67_26075</name>
</gene>
<dbReference type="RefSeq" id="WP_309048515.1">
    <property type="nucleotide sequence ID" value="NZ_JAVIGA010000044.1"/>
</dbReference>